<proteinExistence type="predicted"/>
<dbReference type="InterPro" id="IPR035513">
    <property type="entry name" value="Invertase/methylesterase_inhib"/>
</dbReference>
<dbReference type="AlphaFoldDB" id="A0A9D5BS84"/>
<evidence type="ECO:0000313" key="4">
    <source>
        <dbReference type="Proteomes" id="UP001085076"/>
    </source>
</evidence>
<organism evidence="3 4">
    <name type="scientific">Dioscorea zingiberensis</name>
    <dbReference type="NCBI Taxonomy" id="325984"/>
    <lineage>
        <taxon>Eukaryota</taxon>
        <taxon>Viridiplantae</taxon>
        <taxon>Streptophyta</taxon>
        <taxon>Embryophyta</taxon>
        <taxon>Tracheophyta</taxon>
        <taxon>Spermatophyta</taxon>
        <taxon>Magnoliopsida</taxon>
        <taxon>Liliopsida</taxon>
        <taxon>Dioscoreales</taxon>
        <taxon>Dioscoreaceae</taxon>
        <taxon>Dioscorea</taxon>
    </lineage>
</organism>
<dbReference type="Gene3D" id="1.20.140.40">
    <property type="entry name" value="Invertase/pectin methylesterase inhibitor family protein"/>
    <property type="match status" value="1"/>
</dbReference>
<dbReference type="Pfam" id="PF04043">
    <property type="entry name" value="PMEI"/>
    <property type="match status" value="1"/>
</dbReference>
<gene>
    <name evidence="3" type="ORF">J5N97_000622</name>
</gene>
<feature type="region of interest" description="Disordered" evidence="1">
    <location>
        <begin position="176"/>
        <end position="219"/>
    </location>
</feature>
<feature type="region of interest" description="Disordered" evidence="1">
    <location>
        <begin position="283"/>
        <end position="305"/>
    </location>
</feature>
<dbReference type="Proteomes" id="UP001085076">
    <property type="component" value="Unassembled WGS sequence"/>
</dbReference>
<evidence type="ECO:0000313" key="3">
    <source>
        <dbReference type="EMBL" id="KAJ0959710.1"/>
    </source>
</evidence>
<evidence type="ECO:0000259" key="2">
    <source>
        <dbReference type="Pfam" id="PF04043"/>
    </source>
</evidence>
<accession>A0A9D5BS84</accession>
<reference evidence="3 4" key="1">
    <citation type="journal article" date="2022" name="Hortic Res">
        <title>The genome of Dioscorea zingiberensis sheds light on the biosynthesis, origin and evolution of the medicinally important diosgenin saponins.</title>
        <authorList>
            <person name="Li Y."/>
            <person name="Tan C."/>
            <person name="Li Z."/>
            <person name="Guo J."/>
            <person name="Li S."/>
            <person name="Chen X."/>
            <person name="Wang C."/>
            <person name="Dai X."/>
            <person name="Yang H."/>
            <person name="Song W."/>
            <person name="Hou L."/>
            <person name="Xu J."/>
            <person name="Tong Z."/>
            <person name="Xu A."/>
            <person name="Yuan X."/>
            <person name="Wang W."/>
            <person name="Yang Q."/>
            <person name="Chen L."/>
            <person name="Sun Z."/>
            <person name="Wang K."/>
            <person name="Pan B."/>
            <person name="Chen J."/>
            <person name="Bao Y."/>
            <person name="Liu F."/>
            <person name="Qi X."/>
            <person name="Gang D.R."/>
            <person name="Wen J."/>
            <person name="Li J."/>
        </authorList>
    </citation>
    <scope>NUCLEOTIDE SEQUENCE [LARGE SCALE GENOMIC DNA]</scope>
    <source>
        <strain evidence="3">Dzin_1.0</strain>
    </source>
</reference>
<dbReference type="EMBL" id="JAGGNH010000185">
    <property type="protein sequence ID" value="KAJ0959710.1"/>
    <property type="molecule type" value="Genomic_DNA"/>
</dbReference>
<sequence length="346" mass="37072">MLQLLAALQKAGSSPRYMQASGDLKDLWHASLDAGPGEERGQIRARVGHACPTGSDGRSDTGAANELLKMVEHTSAHKEELMQCLEDCNEEYEDAVQQLEPSRVSMDERAYHEVVMFVEAAMSDVKSCEDTAVLQGLFGKFLAPLYKYVTPFFYSPLSSSSNSFLSSFENVVVSHDEPPGEAANQPLHQRRRAPDSLPSSGEGDHETLPATPPPAMPVPIGRRSPMTLLFISSSFSTTVTAPPSPPPAGHGASSAPSLACGLLSIYVPVASAQRWRRRWRAGAQRSAASESVVRSPRPPSSTSRLAAFARSRAMGAARSPIPPFPSSPPGMISLRAFRSGRSLASA</sequence>
<keyword evidence="4" id="KW-1185">Reference proteome</keyword>
<protein>
    <recommendedName>
        <fullName evidence="2">Pectinesterase inhibitor domain-containing protein</fullName>
    </recommendedName>
</protein>
<dbReference type="GO" id="GO:0004857">
    <property type="term" value="F:enzyme inhibitor activity"/>
    <property type="evidence" value="ECO:0007669"/>
    <property type="project" value="InterPro"/>
</dbReference>
<dbReference type="InterPro" id="IPR006501">
    <property type="entry name" value="Pectinesterase_inhib_dom"/>
</dbReference>
<evidence type="ECO:0000256" key="1">
    <source>
        <dbReference type="SAM" id="MobiDB-lite"/>
    </source>
</evidence>
<name>A0A9D5BS84_9LILI</name>
<comment type="caution">
    <text evidence="3">The sequence shown here is derived from an EMBL/GenBank/DDBJ whole genome shotgun (WGS) entry which is preliminary data.</text>
</comment>
<dbReference type="SUPFAM" id="SSF101148">
    <property type="entry name" value="Plant invertase/pectin methylesterase inhibitor"/>
    <property type="match status" value="1"/>
</dbReference>
<feature type="domain" description="Pectinesterase inhibitor" evidence="2">
    <location>
        <begin position="67"/>
        <end position="131"/>
    </location>
</feature>
<dbReference type="OrthoDB" id="841681at2759"/>